<sequence>MRMSDPQEPLWVTYEQAVAIHGRQLRRFGGAPGLRDEGMLRSALERPINKWRSEQAPLDELAAAYAFGLAKNHAFVDGNKRIAFMAMMAFLRKNGVAFSPDPAEATTIILSLAAGEVSEESLTRWIRDNWNSK</sequence>
<dbReference type="Gene3D" id="1.20.120.1870">
    <property type="entry name" value="Fic/DOC protein, Fido domain"/>
    <property type="match status" value="1"/>
</dbReference>
<dbReference type="EMBL" id="FMAE01000003">
    <property type="protein sequence ID" value="SCB25002.1"/>
    <property type="molecule type" value="Genomic_DNA"/>
</dbReference>
<dbReference type="NCBIfam" id="TIGR01550">
    <property type="entry name" value="DOC_P1"/>
    <property type="match status" value="1"/>
</dbReference>
<dbReference type="PIRSF" id="PIRSF018297">
    <property type="entry name" value="Doc"/>
    <property type="match status" value="1"/>
</dbReference>
<dbReference type="InterPro" id="IPR006440">
    <property type="entry name" value="Doc"/>
</dbReference>
<dbReference type="PANTHER" id="PTHR39426:SF1">
    <property type="entry name" value="HOMOLOGY TO DEATH-ON-CURING PROTEIN OF PHAGE P1"/>
    <property type="match status" value="1"/>
</dbReference>
<dbReference type="Proteomes" id="UP000183174">
    <property type="component" value="Unassembled WGS sequence"/>
</dbReference>
<dbReference type="PANTHER" id="PTHR39426">
    <property type="entry name" value="HOMOLOGY TO DEATH-ON-CURING PROTEIN OF PHAGE P1"/>
    <property type="match status" value="1"/>
</dbReference>
<dbReference type="PROSITE" id="PS51459">
    <property type="entry name" value="FIDO"/>
    <property type="match status" value="1"/>
</dbReference>
<organism evidence="2 3">
    <name type="scientific">Bradyrhizobium yuanmingense</name>
    <dbReference type="NCBI Taxonomy" id="108015"/>
    <lineage>
        <taxon>Bacteria</taxon>
        <taxon>Pseudomonadati</taxon>
        <taxon>Pseudomonadota</taxon>
        <taxon>Alphaproteobacteria</taxon>
        <taxon>Hyphomicrobiales</taxon>
        <taxon>Nitrobacteraceae</taxon>
        <taxon>Bradyrhizobium</taxon>
    </lineage>
</organism>
<protein>
    <submittedName>
        <fullName evidence="2">Death on curing protein</fullName>
    </submittedName>
</protein>
<dbReference type="Pfam" id="PF02661">
    <property type="entry name" value="Fic"/>
    <property type="match status" value="1"/>
</dbReference>
<accession>A0A1C3VB43</accession>
<dbReference type="GO" id="GO:0016301">
    <property type="term" value="F:kinase activity"/>
    <property type="evidence" value="ECO:0007669"/>
    <property type="project" value="InterPro"/>
</dbReference>
<evidence type="ECO:0000313" key="3">
    <source>
        <dbReference type="Proteomes" id="UP000183174"/>
    </source>
</evidence>
<dbReference type="InterPro" id="IPR053737">
    <property type="entry name" value="Type_II_TA_Toxin"/>
</dbReference>
<dbReference type="SUPFAM" id="SSF140931">
    <property type="entry name" value="Fic-like"/>
    <property type="match status" value="1"/>
</dbReference>
<evidence type="ECO:0000259" key="1">
    <source>
        <dbReference type="PROSITE" id="PS51459"/>
    </source>
</evidence>
<dbReference type="InterPro" id="IPR036597">
    <property type="entry name" value="Fido-like_dom_sf"/>
</dbReference>
<proteinExistence type="predicted"/>
<reference evidence="2 3" key="1">
    <citation type="submission" date="2016-08" db="EMBL/GenBank/DDBJ databases">
        <authorList>
            <person name="Seilhamer J.J."/>
        </authorList>
    </citation>
    <scope>NUCLEOTIDE SEQUENCE [LARGE SCALE GENOMIC DNA]</scope>
    <source>
        <strain evidence="2 3">CCBAU 10071</strain>
    </source>
</reference>
<gene>
    <name evidence="2" type="ORF">GA0061099_1003533</name>
</gene>
<name>A0A1C3VB43_9BRAD</name>
<dbReference type="AlphaFoldDB" id="A0A1C3VB43"/>
<evidence type="ECO:0000313" key="2">
    <source>
        <dbReference type="EMBL" id="SCB25002.1"/>
    </source>
</evidence>
<dbReference type="InterPro" id="IPR003812">
    <property type="entry name" value="Fido"/>
</dbReference>
<feature type="domain" description="Fido" evidence="1">
    <location>
        <begin position="12"/>
        <end position="128"/>
    </location>
</feature>